<keyword evidence="8 21" id="KW-0436">Ligase</keyword>
<comment type="similarity">
    <text evidence="4 21">Belongs to the folylpolyglutamate synthase family.</text>
</comment>
<name>A0ABR7CIM1_9BACT</name>
<evidence type="ECO:0000256" key="21">
    <source>
        <dbReference type="PIRNR" id="PIRNR001563"/>
    </source>
</evidence>
<sequence length="429" mass="47049">MTYQQTLDFLYNSLPVFQHVGGSAYKAGFDNIVALEEALGNPHRKIRSVHVAGTNGKGSVSHMVASTLTAAGYRTGLFTSPHLKDFRERIRIDGRMISEEEVIGFVERNRGTIDRVQPSFFEITTAIAFDCFARHEVDVAVVEVGMGGRLDSTNIIRPLVSVITNIGYDHTQFLGDTLEEIAGEKAGIIKEDTPVVVGESRIETQLVFIDKAKASRAPILFADQTYRVLGQISRPQGQSFEIENRLDGSRFRIDSDLPGLYQRKNVLTALTALDVLNGAGGLSISREQVFRGIATAARTTGLMGRWQQLGERPLVVCDTGHNEAGITEVAAQLAAQHYRKLLMVVGFVEDKDLSKVLPLLPKDAYYFFTRAAIRRALDEKELARRAGAYGLRGECVGSVSEALRLARSQAGPEDLIFVGGSTYVVAEII</sequence>
<comment type="catalytic activity">
    <reaction evidence="17">
        <text>(6S)-5,6,7,8-tetrahydrofolyl-(gamma-L-Glu)(n) + L-glutamate + ATP = (6S)-5,6,7,8-tetrahydrofolyl-(gamma-L-Glu)(n+1) + ADP + phosphate + H(+)</text>
        <dbReference type="Rhea" id="RHEA:10580"/>
        <dbReference type="Rhea" id="RHEA-COMP:14738"/>
        <dbReference type="Rhea" id="RHEA-COMP:14740"/>
        <dbReference type="ChEBI" id="CHEBI:15378"/>
        <dbReference type="ChEBI" id="CHEBI:29985"/>
        <dbReference type="ChEBI" id="CHEBI:30616"/>
        <dbReference type="ChEBI" id="CHEBI:43474"/>
        <dbReference type="ChEBI" id="CHEBI:141005"/>
        <dbReference type="ChEBI" id="CHEBI:456216"/>
        <dbReference type="EC" id="6.3.2.17"/>
    </reaction>
</comment>
<comment type="catalytic activity">
    <reaction evidence="20">
        <text>7,8-dihydropteroate + L-glutamate + ATP = 7,8-dihydrofolate + ADP + phosphate + H(+)</text>
        <dbReference type="Rhea" id="RHEA:23584"/>
        <dbReference type="ChEBI" id="CHEBI:15378"/>
        <dbReference type="ChEBI" id="CHEBI:17839"/>
        <dbReference type="ChEBI" id="CHEBI:29985"/>
        <dbReference type="ChEBI" id="CHEBI:30616"/>
        <dbReference type="ChEBI" id="CHEBI:43474"/>
        <dbReference type="ChEBI" id="CHEBI:57451"/>
        <dbReference type="ChEBI" id="CHEBI:456216"/>
        <dbReference type="EC" id="6.3.2.12"/>
    </reaction>
</comment>
<evidence type="ECO:0000256" key="13">
    <source>
        <dbReference type="ARBA" id="ARBA00022909"/>
    </source>
</evidence>
<organism evidence="24 25">
    <name type="scientific">Alistipes hominis</name>
    <dbReference type="NCBI Taxonomy" id="2763015"/>
    <lineage>
        <taxon>Bacteria</taxon>
        <taxon>Pseudomonadati</taxon>
        <taxon>Bacteroidota</taxon>
        <taxon>Bacteroidia</taxon>
        <taxon>Bacteroidales</taxon>
        <taxon>Rikenellaceae</taxon>
        <taxon>Alistipes</taxon>
    </lineage>
</organism>
<evidence type="ECO:0000256" key="16">
    <source>
        <dbReference type="ARBA" id="ARBA00032510"/>
    </source>
</evidence>
<dbReference type="RefSeq" id="WP_101570834.1">
    <property type="nucleotide sequence ID" value="NZ_JACOOK010000001.1"/>
</dbReference>
<evidence type="ECO:0000256" key="6">
    <source>
        <dbReference type="ARBA" id="ARBA00013025"/>
    </source>
</evidence>
<dbReference type="NCBIfam" id="TIGR01499">
    <property type="entry name" value="folC"/>
    <property type="match status" value="1"/>
</dbReference>
<keyword evidence="13" id="KW-0289">Folate biosynthesis</keyword>
<gene>
    <name evidence="24" type="ORF">H8S08_00535</name>
</gene>
<reference evidence="24 25" key="1">
    <citation type="submission" date="2020-08" db="EMBL/GenBank/DDBJ databases">
        <title>Genome public.</title>
        <authorList>
            <person name="Liu C."/>
            <person name="Sun Q."/>
        </authorList>
    </citation>
    <scope>NUCLEOTIDE SEQUENCE [LARGE SCALE GENOMIC DNA]</scope>
    <source>
        <strain evidence="24 25">New-7</strain>
    </source>
</reference>
<dbReference type="InterPro" id="IPR004101">
    <property type="entry name" value="Mur_ligase_C"/>
</dbReference>
<evidence type="ECO:0000256" key="1">
    <source>
        <dbReference type="ARBA" id="ARBA00002714"/>
    </source>
</evidence>
<comment type="caution">
    <text evidence="24">The sequence shown here is derived from an EMBL/GenBank/DDBJ whole genome shotgun (WGS) entry which is preliminary data.</text>
</comment>
<comment type="pathway">
    <text evidence="2">Cofactor biosynthesis; tetrahydrofolate biosynthesis; 7,8-dihydrofolate from 2-amino-4-hydroxy-6-hydroxymethyl-7,8-dihydropteridine diphosphate and 4-aminobenzoate: step 2/2.</text>
</comment>
<dbReference type="PANTHER" id="PTHR11136">
    <property type="entry name" value="FOLYLPOLYGLUTAMATE SYNTHASE-RELATED"/>
    <property type="match status" value="1"/>
</dbReference>
<evidence type="ECO:0000256" key="3">
    <source>
        <dbReference type="ARBA" id="ARBA00005150"/>
    </source>
</evidence>
<evidence type="ECO:0000259" key="23">
    <source>
        <dbReference type="Pfam" id="PF08245"/>
    </source>
</evidence>
<dbReference type="Gene3D" id="3.90.190.20">
    <property type="entry name" value="Mur ligase, C-terminal domain"/>
    <property type="match status" value="1"/>
</dbReference>
<feature type="domain" description="Mur ligase central" evidence="23">
    <location>
        <begin position="51"/>
        <end position="272"/>
    </location>
</feature>
<evidence type="ECO:0000256" key="14">
    <source>
        <dbReference type="ARBA" id="ARBA00030048"/>
    </source>
</evidence>
<evidence type="ECO:0000256" key="20">
    <source>
        <dbReference type="ARBA" id="ARBA00049161"/>
    </source>
</evidence>
<dbReference type="PIRSF" id="PIRSF001563">
    <property type="entry name" value="Folylpolyglu_synth"/>
    <property type="match status" value="1"/>
</dbReference>
<protein>
    <recommendedName>
        <fullName evidence="7">Dihydrofolate synthase/folylpolyglutamate synthase</fullName>
        <ecNumber evidence="5">6.3.2.12</ecNumber>
        <ecNumber evidence="6">6.3.2.17</ecNumber>
    </recommendedName>
    <alternativeName>
        <fullName evidence="16">Folylpoly-gamma-glutamate synthetase-dihydrofolate synthetase</fullName>
    </alternativeName>
    <alternativeName>
        <fullName evidence="14">Folylpolyglutamate synthetase</fullName>
    </alternativeName>
    <alternativeName>
        <fullName evidence="15">Tetrahydrofolylpolyglutamate synthase</fullName>
    </alternativeName>
</protein>
<evidence type="ECO:0000256" key="17">
    <source>
        <dbReference type="ARBA" id="ARBA00047493"/>
    </source>
</evidence>
<dbReference type="PANTHER" id="PTHR11136:SF0">
    <property type="entry name" value="DIHYDROFOLATE SYNTHETASE-RELATED"/>
    <property type="match status" value="1"/>
</dbReference>
<comment type="pathway">
    <text evidence="3">Cofactor biosynthesis; tetrahydrofolylpolyglutamate biosynthesis.</text>
</comment>
<dbReference type="Pfam" id="PF02875">
    <property type="entry name" value="Mur_ligase_C"/>
    <property type="match status" value="1"/>
</dbReference>
<evidence type="ECO:0000256" key="11">
    <source>
        <dbReference type="ARBA" id="ARBA00022840"/>
    </source>
</evidence>
<evidence type="ECO:0000256" key="9">
    <source>
        <dbReference type="ARBA" id="ARBA00022723"/>
    </source>
</evidence>
<dbReference type="Pfam" id="PF08245">
    <property type="entry name" value="Mur_ligase_M"/>
    <property type="match status" value="1"/>
</dbReference>
<dbReference type="InterPro" id="IPR036565">
    <property type="entry name" value="Mur-like_cat_sf"/>
</dbReference>
<keyword evidence="9" id="KW-0479">Metal-binding</keyword>
<dbReference type="Proteomes" id="UP000636891">
    <property type="component" value="Unassembled WGS sequence"/>
</dbReference>
<comment type="catalytic activity">
    <reaction evidence="19">
        <text>(6R)-5,10-methylenetetrahydrofolyl-(gamma-L-Glu)(n) + L-glutamate + ATP = (6R)-5,10-methylenetetrahydrofolyl-(gamma-L-Glu)(n+1) + ADP + phosphate + H(+)</text>
        <dbReference type="Rhea" id="RHEA:51912"/>
        <dbReference type="Rhea" id="RHEA-COMP:13257"/>
        <dbReference type="Rhea" id="RHEA-COMP:13258"/>
        <dbReference type="ChEBI" id="CHEBI:15378"/>
        <dbReference type="ChEBI" id="CHEBI:29985"/>
        <dbReference type="ChEBI" id="CHEBI:30616"/>
        <dbReference type="ChEBI" id="CHEBI:43474"/>
        <dbReference type="ChEBI" id="CHEBI:136572"/>
        <dbReference type="ChEBI" id="CHEBI:456216"/>
        <dbReference type="EC" id="6.3.2.17"/>
    </reaction>
</comment>
<evidence type="ECO:0000259" key="22">
    <source>
        <dbReference type="Pfam" id="PF02875"/>
    </source>
</evidence>
<dbReference type="EMBL" id="JACOOK010000001">
    <property type="protein sequence ID" value="MBC5615506.1"/>
    <property type="molecule type" value="Genomic_DNA"/>
</dbReference>
<evidence type="ECO:0000256" key="10">
    <source>
        <dbReference type="ARBA" id="ARBA00022741"/>
    </source>
</evidence>
<evidence type="ECO:0000256" key="7">
    <source>
        <dbReference type="ARBA" id="ARBA00019357"/>
    </source>
</evidence>
<evidence type="ECO:0000256" key="15">
    <source>
        <dbReference type="ARBA" id="ARBA00030592"/>
    </source>
</evidence>
<keyword evidence="10 21" id="KW-0547">Nucleotide-binding</keyword>
<comment type="catalytic activity">
    <reaction evidence="18">
        <text>10-formyltetrahydrofolyl-(gamma-L-Glu)(n) + L-glutamate + ATP = 10-formyltetrahydrofolyl-(gamma-L-Glu)(n+1) + ADP + phosphate + H(+)</text>
        <dbReference type="Rhea" id="RHEA:51904"/>
        <dbReference type="Rhea" id="RHEA-COMP:13088"/>
        <dbReference type="Rhea" id="RHEA-COMP:14300"/>
        <dbReference type="ChEBI" id="CHEBI:15378"/>
        <dbReference type="ChEBI" id="CHEBI:29985"/>
        <dbReference type="ChEBI" id="CHEBI:30616"/>
        <dbReference type="ChEBI" id="CHEBI:43474"/>
        <dbReference type="ChEBI" id="CHEBI:134413"/>
        <dbReference type="ChEBI" id="CHEBI:456216"/>
        <dbReference type="EC" id="6.3.2.17"/>
    </reaction>
</comment>
<dbReference type="PROSITE" id="PS01012">
    <property type="entry name" value="FOLYLPOLYGLU_SYNT_2"/>
    <property type="match status" value="1"/>
</dbReference>
<dbReference type="InterPro" id="IPR036615">
    <property type="entry name" value="Mur_ligase_C_dom_sf"/>
</dbReference>
<evidence type="ECO:0000256" key="12">
    <source>
        <dbReference type="ARBA" id="ARBA00022842"/>
    </source>
</evidence>
<evidence type="ECO:0000313" key="25">
    <source>
        <dbReference type="Proteomes" id="UP000636891"/>
    </source>
</evidence>
<comment type="function">
    <text evidence="1">Functions in two distinct reactions of the de novo folate biosynthetic pathway. Catalyzes the addition of a glutamate residue to dihydropteroate (7,8-dihydropteroate or H2Pte) to form dihydrofolate (7,8-dihydrofolate monoglutamate or H2Pte-Glu). Also catalyzes successive additions of L-glutamate to tetrahydrofolate or 10-formyltetrahydrofolate or 5,10-methylenetetrahydrofolate, leading to folylpolyglutamate derivatives.</text>
</comment>
<proteinExistence type="inferred from homology"/>
<keyword evidence="25" id="KW-1185">Reference proteome</keyword>
<dbReference type="InterPro" id="IPR001645">
    <property type="entry name" value="Folylpolyglutamate_synth"/>
</dbReference>
<dbReference type="InterPro" id="IPR013221">
    <property type="entry name" value="Mur_ligase_cen"/>
</dbReference>
<keyword evidence="12" id="KW-0460">Magnesium</keyword>
<dbReference type="InterPro" id="IPR018109">
    <property type="entry name" value="Folylpolyglutamate_synth_CS"/>
</dbReference>
<dbReference type="SUPFAM" id="SSF53244">
    <property type="entry name" value="MurD-like peptide ligases, peptide-binding domain"/>
    <property type="match status" value="1"/>
</dbReference>
<evidence type="ECO:0000256" key="18">
    <source>
        <dbReference type="ARBA" id="ARBA00047808"/>
    </source>
</evidence>
<keyword evidence="11 21" id="KW-0067">ATP-binding</keyword>
<evidence type="ECO:0000256" key="8">
    <source>
        <dbReference type="ARBA" id="ARBA00022598"/>
    </source>
</evidence>
<evidence type="ECO:0000313" key="24">
    <source>
        <dbReference type="EMBL" id="MBC5615506.1"/>
    </source>
</evidence>
<evidence type="ECO:0000256" key="2">
    <source>
        <dbReference type="ARBA" id="ARBA00004799"/>
    </source>
</evidence>
<dbReference type="EC" id="6.3.2.17" evidence="6"/>
<dbReference type="Gene3D" id="3.40.1190.10">
    <property type="entry name" value="Mur-like, catalytic domain"/>
    <property type="match status" value="1"/>
</dbReference>
<dbReference type="EC" id="6.3.2.12" evidence="5"/>
<evidence type="ECO:0000256" key="19">
    <source>
        <dbReference type="ARBA" id="ARBA00049035"/>
    </source>
</evidence>
<dbReference type="SUPFAM" id="SSF53623">
    <property type="entry name" value="MurD-like peptide ligases, catalytic domain"/>
    <property type="match status" value="1"/>
</dbReference>
<feature type="domain" description="Mur ligase C-terminal" evidence="22">
    <location>
        <begin position="304"/>
        <end position="421"/>
    </location>
</feature>
<evidence type="ECO:0000256" key="4">
    <source>
        <dbReference type="ARBA" id="ARBA00008276"/>
    </source>
</evidence>
<evidence type="ECO:0000256" key="5">
    <source>
        <dbReference type="ARBA" id="ARBA00013023"/>
    </source>
</evidence>
<accession>A0ABR7CIM1</accession>